<comment type="cofactor">
    <cofactor evidence="1">
        <name>[3Fe-4S] cluster</name>
        <dbReference type="ChEBI" id="CHEBI:21137"/>
    </cofactor>
</comment>
<sequence length="68" mass="7227">MKVHLYQERCVSSGQCVSAAPDVFDQRDDDGVAFLLTDSPSPDMAIGVRQAARVCPALAITVDESSAD</sequence>
<dbReference type="RefSeq" id="WP_037232123.1">
    <property type="nucleotide sequence ID" value="NZ_BAWF01000022.1"/>
</dbReference>
<dbReference type="InterPro" id="IPR017896">
    <property type="entry name" value="4Fe4S_Fe-S-bd"/>
</dbReference>
<dbReference type="PANTHER" id="PTHR36923:SF3">
    <property type="entry name" value="FERREDOXIN"/>
    <property type="match status" value="1"/>
</dbReference>
<reference evidence="10 11" key="1">
    <citation type="submission" date="2014-02" db="EMBL/GenBank/DDBJ databases">
        <title>Whole genome shotgun sequence of Rhodococcus wratislaviensis NBRC 100605.</title>
        <authorList>
            <person name="Hosoyama A."/>
            <person name="Tsuchikane K."/>
            <person name="Yoshida I."/>
            <person name="Ohji S."/>
            <person name="Ichikawa N."/>
            <person name="Yamazoe A."/>
            <person name="Fujita N."/>
        </authorList>
    </citation>
    <scope>NUCLEOTIDE SEQUENCE [LARGE SCALE GENOMIC DNA]</scope>
    <source>
        <strain evidence="10 11">NBRC 100605</strain>
    </source>
</reference>
<gene>
    <name evidence="10" type="ORF">RW1_022_01290</name>
</gene>
<dbReference type="OrthoDB" id="9803319at2"/>
<dbReference type="InterPro" id="IPR051269">
    <property type="entry name" value="Fe-S_cluster_ET"/>
</dbReference>
<keyword evidence="3 8" id="KW-0479">Metal-binding</keyword>
<feature type="domain" description="4Fe-4S ferredoxin-type" evidence="9">
    <location>
        <begin position="1"/>
        <end position="29"/>
    </location>
</feature>
<evidence type="ECO:0000313" key="10">
    <source>
        <dbReference type="EMBL" id="GAF45549.1"/>
    </source>
</evidence>
<dbReference type="GO" id="GO:0051538">
    <property type="term" value="F:3 iron, 4 sulfur cluster binding"/>
    <property type="evidence" value="ECO:0007669"/>
    <property type="project" value="UniProtKB-KW"/>
</dbReference>
<dbReference type="InterPro" id="IPR001080">
    <property type="entry name" value="3Fe4S_ferredoxin"/>
</dbReference>
<dbReference type="AlphaFoldDB" id="X0PRK5"/>
<evidence type="ECO:0000256" key="7">
    <source>
        <dbReference type="ARBA" id="ARBA00023291"/>
    </source>
</evidence>
<dbReference type="Gene3D" id="3.30.70.20">
    <property type="match status" value="1"/>
</dbReference>
<keyword evidence="2 8" id="KW-0813">Transport</keyword>
<evidence type="ECO:0000256" key="4">
    <source>
        <dbReference type="ARBA" id="ARBA00022982"/>
    </source>
</evidence>
<evidence type="ECO:0000259" key="9">
    <source>
        <dbReference type="PROSITE" id="PS51379"/>
    </source>
</evidence>
<dbReference type="Proteomes" id="UP000019491">
    <property type="component" value="Unassembled WGS sequence"/>
</dbReference>
<evidence type="ECO:0000256" key="2">
    <source>
        <dbReference type="ARBA" id="ARBA00022448"/>
    </source>
</evidence>
<organism evidence="10 11">
    <name type="scientific">Rhodococcus wratislaviensis NBRC 100605</name>
    <dbReference type="NCBI Taxonomy" id="1219028"/>
    <lineage>
        <taxon>Bacteria</taxon>
        <taxon>Bacillati</taxon>
        <taxon>Actinomycetota</taxon>
        <taxon>Actinomycetes</taxon>
        <taxon>Mycobacteriales</taxon>
        <taxon>Nocardiaceae</taxon>
        <taxon>Rhodococcus</taxon>
    </lineage>
</organism>
<evidence type="ECO:0000256" key="6">
    <source>
        <dbReference type="ARBA" id="ARBA00023014"/>
    </source>
</evidence>
<evidence type="ECO:0000256" key="8">
    <source>
        <dbReference type="RuleBase" id="RU368020"/>
    </source>
</evidence>
<comment type="function">
    <text evidence="8">Ferredoxins are iron-sulfur proteins that transfer electrons in a wide variety of metabolic reactions.</text>
</comment>
<keyword evidence="7" id="KW-0003">3Fe-4S</keyword>
<dbReference type="GO" id="GO:0009055">
    <property type="term" value="F:electron transfer activity"/>
    <property type="evidence" value="ECO:0007669"/>
    <property type="project" value="UniProtKB-UniRule"/>
</dbReference>
<evidence type="ECO:0000256" key="1">
    <source>
        <dbReference type="ARBA" id="ARBA00001927"/>
    </source>
</evidence>
<evidence type="ECO:0000313" key="11">
    <source>
        <dbReference type="Proteomes" id="UP000019491"/>
    </source>
</evidence>
<name>X0PRK5_RHOWR</name>
<keyword evidence="11" id="KW-1185">Reference proteome</keyword>
<keyword evidence="5 8" id="KW-0408">Iron</keyword>
<dbReference type="PANTHER" id="PTHR36923">
    <property type="entry name" value="FERREDOXIN"/>
    <property type="match status" value="1"/>
</dbReference>
<dbReference type="PROSITE" id="PS51379">
    <property type="entry name" value="4FE4S_FER_2"/>
    <property type="match status" value="1"/>
</dbReference>
<dbReference type="Pfam" id="PF13370">
    <property type="entry name" value="Fer4_13"/>
    <property type="match status" value="1"/>
</dbReference>
<keyword evidence="6 8" id="KW-0411">Iron-sulfur</keyword>
<protein>
    <recommendedName>
        <fullName evidence="8">Ferredoxin</fullName>
    </recommendedName>
</protein>
<evidence type="ECO:0000256" key="3">
    <source>
        <dbReference type="ARBA" id="ARBA00022723"/>
    </source>
</evidence>
<proteinExistence type="predicted"/>
<dbReference type="PRINTS" id="PR00352">
    <property type="entry name" value="3FE4SFRDOXIN"/>
</dbReference>
<dbReference type="SUPFAM" id="SSF54862">
    <property type="entry name" value="4Fe-4S ferredoxins"/>
    <property type="match status" value="1"/>
</dbReference>
<keyword evidence="4 8" id="KW-0249">Electron transport</keyword>
<dbReference type="GO" id="GO:0005506">
    <property type="term" value="F:iron ion binding"/>
    <property type="evidence" value="ECO:0007669"/>
    <property type="project" value="UniProtKB-UniRule"/>
</dbReference>
<accession>X0PRK5</accession>
<dbReference type="EMBL" id="BAWF01000022">
    <property type="protein sequence ID" value="GAF45549.1"/>
    <property type="molecule type" value="Genomic_DNA"/>
</dbReference>
<evidence type="ECO:0000256" key="5">
    <source>
        <dbReference type="ARBA" id="ARBA00023004"/>
    </source>
</evidence>
<comment type="caution">
    <text evidence="10">The sequence shown here is derived from an EMBL/GenBank/DDBJ whole genome shotgun (WGS) entry which is preliminary data.</text>
</comment>